<gene>
    <name evidence="3" type="ORF">F6A08_10725</name>
</gene>
<dbReference type="PANTHER" id="PTHR34039">
    <property type="entry name" value="UPF0102 PROTEIN YRAN"/>
    <property type="match status" value="1"/>
</dbReference>
<dbReference type="Pfam" id="PF02021">
    <property type="entry name" value="UPF0102"/>
    <property type="match status" value="1"/>
</dbReference>
<evidence type="ECO:0000313" key="4">
    <source>
        <dbReference type="Proteomes" id="UP000478836"/>
    </source>
</evidence>
<protein>
    <recommendedName>
        <fullName evidence="2">UPF0102 protein F6A08_10725</fullName>
    </recommendedName>
</protein>
<keyword evidence="4" id="KW-1185">Reference proteome</keyword>
<name>A0ABQ6V5S4_9MICO</name>
<evidence type="ECO:0000256" key="1">
    <source>
        <dbReference type="ARBA" id="ARBA00006738"/>
    </source>
</evidence>
<dbReference type="GeneID" id="77476929"/>
<dbReference type="PANTHER" id="PTHR34039:SF1">
    <property type="entry name" value="UPF0102 PROTEIN YRAN"/>
    <property type="match status" value="1"/>
</dbReference>
<dbReference type="HAMAP" id="MF_00048">
    <property type="entry name" value="UPF0102"/>
    <property type="match status" value="1"/>
</dbReference>
<dbReference type="NCBIfam" id="NF009150">
    <property type="entry name" value="PRK12497.1-3"/>
    <property type="match status" value="1"/>
</dbReference>
<dbReference type="CDD" id="cd20736">
    <property type="entry name" value="PoNe_Nuclease"/>
    <property type="match status" value="1"/>
</dbReference>
<evidence type="ECO:0000256" key="2">
    <source>
        <dbReference type="HAMAP-Rule" id="MF_00048"/>
    </source>
</evidence>
<dbReference type="Gene3D" id="3.40.1350.10">
    <property type="match status" value="1"/>
</dbReference>
<dbReference type="NCBIfam" id="NF009154">
    <property type="entry name" value="PRK12497.3-3"/>
    <property type="match status" value="1"/>
</dbReference>
<comment type="similarity">
    <text evidence="1 2">Belongs to the UPF0102 family.</text>
</comment>
<dbReference type="SUPFAM" id="SSF52980">
    <property type="entry name" value="Restriction endonuclease-like"/>
    <property type="match status" value="1"/>
</dbReference>
<organism evidence="3 4">
    <name type="scientific">Microbacterium algeriense</name>
    <dbReference type="NCBI Taxonomy" id="2615184"/>
    <lineage>
        <taxon>Bacteria</taxon>
        <taxon>Bacillati</taxon>
        <taxon>Actinomycetota</taxon>
        <taxon>Actinomycetes</taxon>
        <taxon>Micrococcales</taxon>
        <taxon>Microbacteriaceae</taxon>
        <taxon>Microbacterium</taxon>
    </lineage>
</organism>
<sequence length="120" mass="13483">MAAKDELGRAGEERATQHLMRSGYTVIARNWRCAQGEIDIVAVCGDRLAVIEVKTRRSAAYGHPFEAVDHRKRRRLWRLAHAWVHAHPDQARGRAVRLEAIGIIGDDPFTGVLEHLVDLA</sequence>
<comment type="caution">
    <text evidence="3">The sequence shown here is derived from an EMBL/GenBank/DDBJ whole genome shotgun (WGS) entry which is preliminary data.</text>
</comment>
<evidence type="ECO:0000313" key="3">
    <source>
        <dbReference type="EMBL" id="KAB1864565.1"/>
    </source>
</evidence>
<accession>A0ABQ6V5S4</accession>
<dbReference type="InterPro" id="IPR011856">
    <property type="entry name" value="tRNA_endonuc-like_dom_sf"/>
</dbReference>
<dbReference type="Proteomes" id="UP000478836">
    <property type="component" value="Unassembled WGS sequence"/>
</dbReference>
<dbReference type="RefSeq" id="WP_151459426.1">
    <property type="nucleotide sequence ID" value="NZ_WAAO01000002.1"/>
</dbReference>
<reference evidence="4" key="1">
    <citation type="submission" date="2019-09" db="EMBL/GenBank/DDBJ databases">
        <title>Whole genome sequencing of Microbacterium maritypicum.</title>
        <authorList>
            <person name="Lenchi N."/>
        </authorList>
    </citation>
    <scope>NUCLEOTIDE SEQUENCE [LARGE SCALE GENOMIC DNA]</scope>
    <source>
        <strain evidence="4">G1</strain>
    </source>
</reference>
<dbReference type="InterPro" id="IPR011335">
    <property type="entry name" value="Restrct_endonuc-II-like"/>
</dbReference>
<dbReference type="EMBL" id="WAAO01000002">
    <property type="protein sequence ID" value="KAB1864565.1"/>
    <property type="molecule type" value="Genomic_DNA"/>
</dbReference>
<dbReference type="InterPro" id="IPR003509">
    <property type="entry name" value="UPF0102_YraN-like"/>
</dbReference>
<proteinExistence type="inferred from homology"/>